<protein>
    <submittedName>
        <fullName evidence="4">ADP-heptose--LPS heptosyltransferase</fullName>
    </submittedName>
</protein>
<dbReference type="SUPFAM" id="SSF53756">
    <property type="entry name" value="UDP-Glycosyltransferase/glycogen phosphorylase"/>
    <property type="match status" value="1"/>
</dbReference>
<evidence type="ECO:0000313" key="4">
    <source>
        <dbReference type="EMBL" id="BBK25206.1"/>
    </source>
</evidence>
<proteinExistence type="predicted"/>
<dbReference type="EMBL" id="AP019697">
    <property type="protein sequence ID" value="BBK25206.1"/>
    <property type="molecule type" value="Genomic_DNA"/>
</dbReference>
<feature type="transmembrane region" description="Helical" evidence="3">
    <location>
        <begin position="12"/>
        <end position="33"/>
    </location>
</feature>
<dbReference type="Gene3D" id="3.40.50.2000">
    <property type="entry name" value="Glycogen Phosphorylase B"/>
    <property type="match status" value="2"/>
</dbReference>
<name>A0A8D5A2Q2_9FIRM</name>
<dbReference type="PANTHER" id="PTHR30160">
    <property type="entry name" value="TETRAACYLDISACCHARIDE 4'-KINASE-RELATED"/>
    <property type="match status" value="1"/>
</dbReference>
<dbReference type="GO" id="GO:0009244">
    <property type="term" value="P:lipopolysaccharide core region biosynthetic process"/>
    <property type="evidence" value="ECO:0007669"/>
    <property type="project" value="TreeGrafter"/>
</dbReference>
<dbReference type="InterPro" id="IPR002201">
    <property type="entry name" value="Glyco_trans_9"/>
</dbReference>
<keyword evidence="2 4" id="KW-0808">Transferase</keyword>
<keyword evidence="3" id="KW-1133">Transmembrane helix</keyword>
<evidence type="ECO:0000256" key="1">
    <source>
        <dbReference type="ARBA" id="ARBA00022676"/>
    </source>
</evidence>
<evidence type="ECO:0000256" key="3">
    <source>
        <dbReference type="SAM" id="Phobius"/>
    </source>
</evidence>
<dbReference type="InterPro" id="IPR051199">
    <property type="entry name" value="LPS_LOS_Heptosyltrfase"/>
</dbReference>
<dbReference type="CDD" id="cd03789">
    <property type="entry name" value="GT9_LPS_heptosyltransferase"/>
    <property type="match status" value="1"/>
</dbReference>
<accession>A0A8D5A2Q2</accession>
<organism evidence="4 5">
    <name type="scientific">Dialister hominis</name>
    <dbReference type="NCBI Taxonomy" id="2582419"/>
    <lineage>
        <taxon>Bacteria</taxon>
        <taxon>Bacillati</taxon>
        <taxon>Bacillota</taxon>
        <taxon>Negativicutes</taxon>
        <taxon>Veillonellales</taxon>
        <taxon>Veillonellaceae</taxon>
        <taxon>Dialister</taxon>
    </lineage>
</organism>
<gene>
    <name evidence="4" type="ORF">Dia5BBH33_11410</name>
</gene>
<dbReference type="GO" id="GO:0008713">
    <property type="term" value="F:ADP-heptose-lipopolysaccharide heptosyltransferase activity"/>
    <property type="evidence" value="ECO:0007669"/>
    <property type="project" value="TreeGrafter"/>
</dbReference>
<keyword evidence="3" id="KW-0472">Membrane</keyword>
<dbReference type="GeneID" id="92716356"/>
<dbReference type="RefSeq" id="WP_022381738.1">
    <property type="nucleotide sequence ID" value="NZ_AP019697.1"/>
</dbReference>
<keyword evidence="5" id="KW-1185">Reference proteome</keyword>
<dbReference type="KEGG" id="dho:Dia5BBH33_11410"/>
<dbReference type="AlphaFoldDB" id="A0A8D5A2Q2"/>
<dbReference type="Pfam" id="PF01075">
    <property type="entry name" value="Glyco_transf_9"/>
    <property type="match status" value="1"/>
</dbReference>
<reference evidence="5" key="1">
    <citation type="submission" date="2019-05" db="EMBL/GenBank/DDBJ databases">
        <title>Complete genome sequencing of Dialister sp. strain 5BBH33.</title>
        <authorList>
            <person name="Sakamoto M."/>
            <person name="Murakami T."/>
            <person name="Mori H."/>
        </authorList>
    </citation>
    <scope>NUCLEOTIDE SEQUENCE [LARGE SCALE GENOMIC DNA]</scope>
    <source>
        <strain evidence="5">5BBH33</strain>
    </source>
</reference>
<keyword evidence="1" id="KW-0328">Glycosyltransferase</keyword>
<keyword evidence="3" id="KW-0812">Transmembrane</keyword>
<sequence length="357" mass="39660">MKNSARRVDLKNKTIVIMYMLYFGDMVSITPFLEVLRREAEGSRIVLVMDSRFQESVKYNPNIDEIIPVDRNGKDKGLMATWNIGRQIGKLKPDVLMALHGTSRTTLMGLAMHPKYWTGEEGTGIDHFFMDQPIVIETYNSHAVDKYLRVLQLLGVKDVSHSGMRTYTCSDWEDKAREFFQSQKLPQNAKMAGFSVGSSTPEKNWPAENYGKVADHFFEKGFIPVFFGVKSELGLIQKAISSMKHGDKAVIAAGHLSMGEFIAAAGHCSIFFTNDSGPMYVADSRGIPTISMFGPSNAKFHHPLGPCSQAISSWDMPEGPEHVNKTIASGNYVPISEISVDRVIDAGEKALEKAENL</sequence>
<dbReference type="Proteomes" id="UP000320585">
    <property type="component" value="Chromosome"/>
</dbReference>
<dbReference type="GO" id="GO:0005829">
    <property type="term" value="C:cytosol"/>
    <property type="evidence" value="ECO:0007669"/>
    <property type="project" value="TreeGrafter"/>
</dbReference>
<evidence type="ECO:0000313" key="5">
    <source>
        <dbReference type="Proteomes" id="UP000320585"/>
    </source>
</evidence>
<evidence type="ECO:0000256" key="2">
    <source>
        <dbReference type="ARBA" id="ARBA00022679"/>
    </source>
</evidence>
<dbReference type="OrthoDB" id="9768048at2"/>
<dbReference type="PANTHER" id="PTHR30160:SF7">
    <property type="entry name" value="ADP-HEPTOSE--LPS HEPTOSYLTRANSFERASE 2"/>
    <property type="match status" value="1"/>
</dbReference>